<keyword evidence="7 10" id="KW-0472">Membrane</keyword>
<evidence type="ECO:0000259" key="13">
    <source>
        <dbReference type="Pfam" id="PF00593"/>
    </source>
</evidence>
<dbReference type="RefSeq" id="WP_244959009.1">
    <property type="nucleotide sequence ID" value="NZ_JACBZF010000002.1"/>
</dbReference>
<dbReference type="InterPro" id="IPR010105">
    <property type="entry name" value="TonB_sidphr_rcpt"/>
</dbReference>
<dbReference type="Gene3D" id="2.40.170.20">
    <property type="entry name" value="TonB-dependent receptor, beta-barrel domain"/>
    <property type="match status" value="1"/>
</dbReference>
<keyword evidence="9 10" id="KW-0998">Cell outer membrane</keyword>
<comment type="subcellular location">
    <subcellularLocation>
        <location evidence="1 10">Cell outer membrane</location>
        <topology evidence="1 10">Multi-pass membrane protein</topology>
    </subcellularLocation>
</comment>
<dbReference type="PANTHER" id="PTHR32552">
    <property type="entry name" value="FERRICHROME IRON RECEPTOR-RELATED"/>
    <property type="match status" value="1"/>
</dbReference>
<evidence type="ECO:0000256" key="9">
    <source>
        <dbReference type="ARBA" id="ARBA00023237"/>
    </source>
</evidence>
<evidence type="ECO:0000259" key="14">
    <source>
        <dbReference type="Pfam" id="PF07715"/>
    </source>
</evidence>
<keyword evidence="6 11" id="KW-0798">TonB box</keyword>
<evidence type="ECO:0000256" key="6">
    <source>
        <dbReference type="ARBA" id="ARBA00023077"/>
    </source>
</evidence>
<evidence type="ECO:0000256" key="8">
    <source>
        <dbReference type="ARBA" id="ARBA00023170"/>
    </source>
</evidence>
<feature type="chain" id="PRO_5031401368" evidence="12">
    <location>
        <begin position="28"/>
        <end position="706"/>
    </location>
</feature>
<protein>
    <submittedName>
        <fullName evidence="15">Catecholate siderophore receptor</fullName>
    </submittedName>
</protein>
<dbReference type="InterPro" id="IPR037066">
    <property type="entry name" value="Plug_dom_sf"/>
</dbReference>
<dbReference type="CDD" id="cd01347">
    <property type="entry name" value="ligand_gated_channel"/>
    <property type="match status" value="1"/>
</dbReference>
<evidence type="ECO:0000313" key="16">
    <source>
        <dbReference type="Proteomes" id="UP000522081"/>
    </source>
</evidence>
<keyword evidence="4 10" id="KW-1134">Transmembrane beta strand</keyword>
<evidence type="ECO:0000256" key="4">
    <source>
        <dbReference type="ARBA" id="ARBA00022452"/>
    </source>
</evidence>
<dbReference type="AlphaFoldDB" id="A0A7Y9XV79"/>
<dbReference type="InterPro" id="IPR012910">
    <property type="entry name" value="Plug_dom"/>
</dbReference>
<dbReference type="InterPro" id="IPR000531">
    <property type="entry name" value="Beta-barrel_TonB"/>
</dbReference>
<reference evidence="15 16" key="1">
    <citation type="submission" date="2020-07" db="EMBL/GenBank/DDBJ databases">
        <title>Genomic Encyclopedia of Type Strains, Phase IV (KMG-IV): sequencing the most valuable type-strain genomes for metagenomic binning, comparative biology and taxonomic classification.</title>
        <authorList>
            <person name="Goeker M."/>
        </authorList>
    </citation>
    <scope>NUCLEOTIDE SEQUENCE [LARGE SCALE GENOMIC DNA]</scope>
    <source>
        <strain evidence="15 16">DSM 29043</strain>
    </source>
</reference>
<dbReference type="NCBIfam" id="TIGR01783">
    <property type="entry name" value="TonB-siderophor"/>
    <property type="match status" value="1"/>
</dbReference>
<dbReference type="GO" id="GO:0015891">
    <property type="term" value="P:siderophore transport"/>
    <property type="evidence" value="ECO:0007669"/>
    <property type="project" value="InterPro"/>
</dbReference>
<feature type="signal peptide" evidence="12">
    <location>
        <begin position="1"/>
        <end position="27"/>
    </location>
</feature>
<comment type="similarity">
    <text evidence="2 10 11">Belongs to the TonB-dependent receptor family.</text>
</comment>
<dbReference type="PANTHER" id="PTHR32552:SF83">
    <property type="entry name" value="BLR3904 PROTEIN"/>
    <property type="match status" value="1"/>
</dbReference>
<evidence type="ECO:0000256" key="10">
    <source>
        <dbReference type="PROSITE-ProRule" id="PRU01360"/>
    </source>
</evidence>
<evidence type="ECO:0000256" key="11">
    <source>
        <dbReference type="RuleBase" id="RU003357"/>
    </source>
</evidence>
<dbReference type="InterPro" id="IPR039426">
    <property type="entry name" value="TonB-dep_rcpt-like"/>
</dbReference>
<dbReference type="PROSITE" id="PS52016">
    <property type="entry name" value="TONB_DEPENDENT_REC_3"/>
    <property type="match status" value="1"/>
</dbReference>
<dbReference type="Pfam" id="PF00593">
    <property type="entry name" value="TonB_dep_Rec_b-barrel"/>
    <property type="match status" value="1"/>
</dbReference>
<sequence>MGNCGFCRFATGASALVLAVLAVPAVAAESEATLDEDRTYAPENIVVVGKWTGYSVTDGSTSMKTPTPLIDTPQAVTVVTRDQLDDQNIRQLGEALRYVAGVSMETGEGHRDEIFIRGQETTSDFYLNGLRDDAQYYRSLYDIERIEVLKGANALTFGRGGGGGIVNRVSKSADFGEGFVHGNASVDTFGAFALATDINQPLSDSLAGRLNATYEEFDSHRDFYEGRFFGISPTVSLRPIERTRIVLGYSYTDDQRVTDRGVPSLGGRPLDDYDKTFFGDPDFNQASSKVHIARMRIDHDVNDALTVNLSAQYANYDKVYANVTPSSTDGSTVTLGGYRDATMRENWIGQGNLVWQGNTGSIGHTLLAGFEAMRQDTQNSRNGISFATAGGPASSVTVPLARTIALPPVSLGGVARSRDSQLTVLSAYVQDQLEIGDWLQLVGGIRFESFDLETRDVLSGTPGDRRDEKWSPRFGIVLKPQESLSIYASYTESFLPQAGDQFLILSPGDTALDPEKFENIEAGIKWAPRPDLLVSAAVFQLERSNTTAPDPDGSGLSALTGKTRVRGFEAQVSGNLTKDWHVNLGYTYLDGEIRSDTDAAPAGTTLQQVPEHHIAAWMRYDVTHRFGLGGGIVHSSKQFASFSNAVVLPAYTRVDAAAYFDLTDRVSLQVNIENLFDEDYYPSAHGDNNIQPAKPLSASFGVRVEM</sequence>
<feature type="domain" description="TonB-dependent receptor-like beta-barrel" evidence="13">
    <location>
        <begin position="242"/>
        <end position="675"/>
    </location>
</feature>
<name>A0A7Y9XV79_9SPHN</name>
<keyword evidence="8 15" id="KW-0675">Receptor</keyword>
<dbReference type="GO" id="GO:0009279">
    <property type="term" value="C:cell outer membrane"/>
    <property type="evidence" value="ECO:0007669"/>
    <property type="project" value="UniProtKB-SubCell"/>
</dbReference>
<organism evidence="15 16">
    <name type="scientific">Novosphingobium marinum</name>
    <dbReference type="NCBI Taxonomy" id="1514948"/>
    <lineage>
        <taxon>Bacteria</taxon>
        <taxon>Pseudomonadati</taxon>
        <taxon>Pseudomonadota</taxon>
        <taxon>Alphaproteobacteria</taxon>
        <taxon>Sphingomonadales</taxon>
        <taxon>Sphingomonadaceae</taxon>
        <taxon>Novosphingobium</taxon>
    </lineage>
</organism>
<dbReference type="EMBL" id="JACBZF010000002">
    <property type="protein sequence ID" value="NYH95095.1"/>
    <property type="molecule type" value="Genomic_DNA"/>
</dbReference>
<accession>A0A7Y9XV79</accession>
<proteinExistence type="inferred from homology"/>
<comment type="caution">
    <text evidence="15">The sequence shown here is derived from an EMBL/GenBank/DDBJ whole genome shotgun (WGS) entry which is preliminary data.</text>
</comment>
<evidence type="ECO:0000256" key="5">
    <source>
        <dbReference type="ARBA" id="ARBA00022692"/>
    </source>
</evidence>
<dbReference type="Gene3D" id="2.170.130.10">
    <property type="entry name" value="TonB-dependent receptor, plug domain"/>
    <property type="match status" value="1"/>
</dbReference>
<keyword evidence="3 10" id="KW-0813">Transport</keyword>
<dbReference type="GO" id="GO:0015344">
    <property type="term" value="F:siderophore uptake transmembrane transporter activity"/>
    <property type="evidence" value="ECO:0007669"/>
    <property type="project" value="TreeGrafter"/>
</dbReference>
<evidence type="ECO:0000256" key="7">
    <source>
        <dbReference type="ARBA" id="ARBA00023136"/>
    </source>
</evidence>
<dbReference type="GO" id="GO:0038023">
    <property type="term" value="F:signaling receptor activity"/>
    <property type="evidence" value="ECO:0007669"/>
    <property type="project" value="InterPro"/>
</dbReference>
<gene>
    <name evidence="15" type="ORF">FHS75_001414</name>
</gene>
<dbReference type="Proteomes" id="UP000522081">
    <property type="component" value="Unassembled WGS sequence"/>
</dbReference>
<evidence type="ECO:0000313" key="15">
    <source>
        <dbReference type="EMBL" id="NYH95095.1"/>
    </source>
</evidence>
<evidence type="ECO:0000256" key="2">
    <source>
        <dbReference type="ARBA" id="ARBA00009810"/>
    </source>
</evidence>
<dbReference type="SUPFAM" id="SSF56935">
    <property type="entry name" value="Porins"/>
    <property type="match status" value="1"/>
</dbReference>
<keyword evidence="12" id="KW-0732">Signal</keyword>
<keyword evidence="5 10" id="KW-0812">Transmembrane</keyword>
<dbReference type="InterPro" id="IPR036942">
    <property type="entry name" value="Beta-barrel_TonB_sf"/>
</dbReference>
<feature type="domain" description="TonB-dependent receptor plug" evidence="14">
    <location>
        <begin position="69"/>
        <end position="165"/>
    </location>
</feature>
<evidence type="ECO:0000256" key="1">
    <source>
        <dbReference type="ARBA" id="ARBA00004571"/>
    </source>
</evidence>
<keyword evidence="16" id="KW-1185">Reference proteome</keyword>
<evidence type="ECO:0000256" key="12">
    <source>
        <dbReference type="SAM" id="SignalP"/>
    </source>
</evidence>
<dbReference type="Pfam" id="PF07715">
    <property type="entry name" value="Plug"/>
    <property type="match status" value="1"/>
</dbReference>
<evidence type="ECO:0000256" key="3">
    <source>
        <dbReference type="ARBA" id="ARBA00022448"/>
    </source>
</evidence>